<keyword evidence="1" id="KW-0812">Transmembrane</keyword>
<dbReference type="InterPro" id="IPR010390">
    <property type="entry name" value="ABC-2_transporter-like"/>
</dbReference>
<evidence type="ECO:0000256" key="1">
    <source>
        <dbReference type="SAM" id="Phobius"/>
    </source>
</evidence>
<feature type="transmembrane region" description="Helical" evidence="1">
    <location>
        <begin position="237"/>
        <end position="257"/>
    </location>
</feature>
<dbReference type="Proteomes" id="UP000569914">
    <property type="component" value="Unassembled WGS sequence"/>
</dbReference>
<evidence type="ECO:0000313" key="3">
    <source>
        <dbReference type="Proteomes" id="UP000569914"/>
    </source>
</evidence>
<gene>
    <name evidence="2" type="ORF">BKA15_004169</name>
</gene>
<feature type="transmembrane region" description="Helical" evidence="1">
    <location>
        <begin position="146"/>
        <end position="168"/>
    </location>
</feature>
<dbReference type="Pfam" id="PF06182">
    <property type="entry name" value="ABC2_membrane_6"/>
    <property type="match status" value="1"/>
</dbReference>
<dbReference type="PANTHER" id="PTHR36833">
    <property type="entry name" value="SLR0610 PROTEIN-RELATED"/>
    <property type="match status" value="1"/>
</dbReference>
<dbReference type="EMBL" id="JACCBU010000001">
    <property type="protein sequence ID" value="NYE72840.1"/>
    <property type="molecule type" value="Genomic_DNA"/>
</dbReference>
<dbReference type="RefSeq" id="WP_312879162.1">
    <property type="nucleotide sequence ID" value="NZ_JACCBU010000001.1"/>
</dbReference>
<proteinExistence type="predicted"/>
<comment type="caution">
    <text evidence="2">The sequence shown here is derived from an EMBL/GenBank/DDBJ whole genome shotgun (WGS) entry which is preliminary data.</text>
</comment>
<protein>
    <submittedName>
        <fullName evidence="2">ABC-2 type transport system permease protein</fullName>
    </submittedName>
</protein>
<feature type="transmembrane region" description="Helical" evidence="1">
    <location>
        <begin position="56"/>
        <end position="75"/>
    </location>
</feature>
<keyword evidence="1" id="KW-0472">Membrane</keyword>
<sequence length="269" mass="29027">MAELSLIDSYRTVVASRIRAQASYRLSFTVETFNSILVGIVEFAEIYVLLANVPQLGGLTLAQAALVFALANLGFSIADMIFGQLDSIPQYLRLGKLESFLVRPMPLMTQMITSDLQLRRLGRALVGLVILIIAWALLGLPMTPGTLYLLIITPITGAAIYGAMFTLAGGIQFYVIDGAEFTNAFVYGGGYAGQLPGSVLLMPVRVLFTFVIPATVTAYLPALLILGEPGPELLPSWLGWFAPLFAIWAWLLAGFAWRSGVRKFTGAGG</sequence>
<dbReference type="AlphaFoldDB" id="A0A7Y9LDI8"/>
<dbReference type="PANTHER" id="PTHR36833:SF1">
    <property type="entry name" value="INTEGRAL MEMBRANE TRANSPORT PROTEIN"/>
    <property type="match status" value="1"/>
</dbReference>
<feature type="transmembrane region" description="Helical" evidence="1">
    <location>
        <begin position="26"/>
        <end position="50"/>
    </location>
</feature>
<accession>A0A7Y9LDI8</accession>
<keyword evidence="1" id="KW-1133">Transmembrane helix</keyword>
<feature type="transmembrane region" description="Helical" evidence="1">
    <location>
        <begin position="206"/>
        <end position="225"/>
    </location>
</feature>
<name>A0A7Y9LDI8_9ACTN</name>
<reference evidence="2 3" key="1">
    <citation type="submission" date="2020-07" db="EMBL/GenBank/DDBJ databases">
        <title>Sequencing the genomes of 1000 actinobacteria strains.</title>
        <authorList>
            <person name="Klenk H.-P."/>
        </authorList>
    </citation>
    <scope>NUCLEOTIDE SEQUENCE [LARGE SCALE GENOMIC DNA]</scope>
    <source>
        <strain evidence="2 3">DSM 22083</strain>
    </source>
</reference>
<keyword evidence="3" id="KW-1185">Reference proteome</keyword>
<organism evidence="2 3">
    <name type="scientific">Microlunatus parietis</name>
    <dbReference type="NCBI Taxonomy" id="682979"/>
    <lineage>
        <taxon>Bacteria</taxon>
        <taxon>Bacillati</taxon>
        <taxon>Actinomycetota</taxon>
        <taxon>Actinomycetes</taxon>
        <taxon>Propionibacteriales</taxon>
        <taxon>Propionibacteriaceae</taxon>
        <taxon>Microlunatus</taxon>
    </lineage>
</organism>
<evidence type="ECO:0000313" key="2">
    <source>
        <dbReference type="EMBL" id="NYE72840.1"/>
    </source>
</evidence>
<feature type="transmembrane region" description="Helical" evidence="1">
    <location>
        <begin position="121"/>
        <end position="140"/>
    </location>
</feature>